<evidence type="ECO:0000256" key="4">
    <source>
        <dbReference type="HAMAP-Rule" id="MF_04022"/>
    </source>
</evidence>
<keyword evidence="3 4" id="KW-0946">Virion</keyword>
<dbReference type="GO" id="GO:0019028">
    <property type="term" value="C:viral capsid"/>
    <property type="evidence" value="ECO:0007669"/>
    <property type="project" value="UniProtKB-UniRule"/>
</dbReference>
<feature type="compositionally biased region" description="Low complexity" evidence="5">
    <location>
        <begin position="83"/>
        <end position="99"/>
    </location>
</feature>
<evidence type="ECO:0000313" key="6">
    <source>
        <dbReference type="EMBL" id="AIA82810.1"/>
    </source>
</evidence>
<evidence type="ECO:0000313" key="7">
    <source>
        <dbReference type="EMBL" id="QJC19132.1"/>
    </source>
</evidence>
<comment type="similarity">
    <text evidence="4">Belongs to the herpesviridae small capsomere-interacting protein family.</text>
</comment>
<feature type="region of interest" description="Disordered" evidence="5">
    <location>
        <begin position="74"/>
        <end position="130"/>
    </location>
</feature>
<sequence>MSQHRLRTPMIQGRLENDYPNNPLIATMTALPQNNMTSDQYAEVQRNYLVFLIAQQCYDRYLASKTGIRRKHHLQQLLSHTQPPNSSIFSSLSSQASAPTAPPPSDTDLSQTDSRPGSLLSSTPKRSSKK</sequence>
<dbReference type="EMBL" id="MN551083">
    <property type="protein sequence ID" value="QJC19132.1"/>
    <property type="molecule type" value="Genomic_DNA"/>
</dbReference>
<organismHost>
    <name type="scientific">Felis catus</name>
    <name type="common">Cat</name>
    <name type="synonym">Felis silvestris catus</name>
    <dbReference type="NCBI Taxonomy" id="9685"/>
</organismHost>
<reference evidence="6" key="1">
    <citation type="submission" date="2013-05" db="EMBL/GenBank/DDBJ databases">
        <title>Seroprevalence against a Canadian isolate of bovine herpesvirus 4 (BHV4) is higher in various diseases affected bovine dairy herds compared to healthy herds.</title>
        <authorList>
            <person name="Music N."/>
            <person name="Laroche J."/>
            <person name="Tremblay D."/>
            <person name="Mandeville I."/>
            <person name="Bellehumeur C."/>
            <person name="Charette S.J."/>
            <person name="Gagnon C.A."/>
        </authorList>
    </citation>
    <scope>NUCLEOTIDE SEQUENCE</scope>
    <source>
        <strain evidence="6">FMV09-1180503</strain>
    </source>
</reference>
<dbReference type="EMBL" id="MN551084">
    <property type="protein sequence ID" value="QJC19206.1"/>
    <property type="molecule type" value="Genomic_DNA"/>
</dbReference>
<dbReference type="RefSeq" id="NP_076557.1">
    <property type="nucleotide sequence ID" value="NC_002665.1"/>
</dbReference>
<evidence type="ECO:0000313" key="8">
    <source>
        <dbReference type="EMBL" id="QJC19206.1"/>
    </source>
</evidence>
<evidence type="ECO:0000256" key="1">
    <source>
        <dbReference type="ARBA" id="ARBA00022561"/>
    </source>
</evidence>
<protein>
    <recommendedName>
        <fullName evidence="4">Small capsomere-interacting protein</fullName>
    </recommendedName>
</protein>
<evidence type="ECO:0000256" key="5">
    <source>
        <dbReference type="SAM" id="MobiDB-lite"/>
    </source>
</evidence>
<dbReference type="EMBL" id="KC999113">
    <property type="protein sequence ID" value="AIA82810.1"/>
    <property type="molecule type" value="Genomic_DNA"/>
</dbReference>
<evidence type="ECO:0000256" key="3">
    <source>
        <dbReference type="ARBA" id="ARBA00022844"/>
    </source>
</evidence>
<dbReference type="Pfam" id="PF06112">
    <property type="entry name" value="Herpes_capsid"/>
    <property type="match status" value="1"/>
</dbReference>
<organism evidence="7">
    <name type="scientific">Bovine herpesvirus 4</name>
    <name type="common">BoHV-4</name>
    <name type="synonym">Movar virus</name>
    <dbReference type="NCBI Taxonomy" id="10385"/>
    <lineage>
        <taxon>Viruses</taxon>
        <taxon>Duplodnaviria</taxon>
        <taxon>Heunggongvirae</taxon>
        <taxon>Peploviricota</taxon>
        <taxon>Herviviricetes</taxon>
        <taxon>Herpesvirales</taxon>
        <taxon>Orthoherpesviridae</taxon>
        <taxon>Gammaherpesvirinae</taxon>
        <taxon>Rhadinovirus</taxon>
        <taxon>Rhadinovirus bovinegamma4</taxon>
    </lineage>
</organism>
<dbReference type="KEGG" id="vg:1684943"/>
<comment type="function">
    <text evidence="4">Participates in the assembly of the infectious particles by decorating the outer surface of the capsid shell and thus forming a layer between the capsid and the tegument. Complexes composed of the major capsid protein and small capsomere-interacting protein/SCP assemble together in the host cytoplasm and are translocated to the nucleus, where they accumulate and participate in capsid assembly.</text>
</comment>
<feature type="compositionally biased region" description="Polar residues" evidence="5">
    <location>
        <begin position="107"/>
        <end position="130"/>
    </location>
</feature>
<name>A0A858PWR7_BHV4</name>
<evidence type="ECO:0000256" key="2">
    <source>
        <dbReference type="ARBA" id="ARBA00022562"/>
    </source>
</evidence>
<organismHost>
    <name type="scientific">Bos taurus</name>
    <name type="common">Bovine</name>
    <dbReference type="NCBI Taxonomy" id="9913"/>
</organismHost>
<reference evidence="7" key="2">
    <citation type="submission" date="2019-10" db="EMBL/GenBank/DDBJ databases">
        <title>Experimental infection of calves with contemporary bovine gammaherpesvirus type 4.</title>
        <authorList>
            <person name="Bauermann F."/>
            <person name="Kutish G."/>
            <person name="Diel D."/>
            <person name="Falkenberg S."/>
            <person name="Martins M."/>
            <person name="Flores E."/>
        </authorList>
    </citation>
    <scope>NUCLEOTIDE SEQUENCE</scope>
    <source>
        <strain evidence="7">SD16-38</strain>
        <strain evidence="8">SD16-49</strain>
    </source>
</reference>
<keyword evidence="1 4" id="KW-0167">Capsid protein</keyword>
<dbReference type="GO" id="GO:0042025">
    <property type="term" value="C:host cell nucleus"/>
    <property type="evidence" value="ECO:0007669"/>
    <property type="project" value="UniProtKB-SubCell"/>
</dbReference>
<proteinExistence type="inferred from homology"/>
<comment type="subcellular location">
    <subcellularLocation>
        <location evidence="4">Virion</location>
    </subcellularLocation>
    <subcellularLocation>
        <location evidence="4">Host nucleus</location>
    </subcellularLocation>
</comment>
<gene>
    <name evidence="4" type="primary">SCP</name>
</gene>
<accession>A0A858PWR7</accession>
<dbReference type="GO" id="GO:0016032">
    <property type="term" value="P:viral process"/>
    <property type="evidence" value="ECO:0007669"/>
    <property type="project" value="UniProtKB-UniRule"/>
</dbReference>
<dbReference type="InterPro" id="IPR009299">
    <property type="entry name" value="Herpes_capsid"/>
</dbReference>
<dbReference type="HAMAP" id="MF_04022">
    <property type="entry name" value="HSV_SCP_gammahv"/>
    <property type="match status" value="1"/>
</dbReference>
<keyword evidence="2 4" id="KW-1048">Host nucleus</keyword>
<comment type="subunit">
    <text evidence="4">Interacts with the major capsid protein/MCP.</text>
</comment>
<organismHost>
    <name type="scientific">Panthera leo</name>
    <name type="common">Lion</name>
    <dbReference type="NCBI Taxonomy" id="9689"/>
</organismHost>